<name>A0A2T7G6F2_9RHOB</name>
<evidence type="ECO:0000313" key="2">
    <source>
        <dbReference type="EMBL" id="PVA10000.1"/>
    </source>
</evidence>
<dbReference type="OrthoDB" id="7874348at2"/>
<gene>
    <name evidence="2" type="ORF">DC366_10045</name>
</gene>
<reference evidence="2 3" key="1">
    <citation type="submission" date="2018-04" db="EMBL/GenBank/DDBJ databases">
        <title>Pelagivirga bohaiensis gen. nov., sp. nov., a bacterium isolated from the Bohai Sea.</title>
        <authorList>
            <person name="Ji X."/>
        </authorList>
    </citation>
    <scope>NUCLEOTIDE SEQUENCE [LARGE SCALE GENOMIC DNA]</scope>
    <source>
        <strain evidence="2 3">BH-SD19</strain>
    </source>
</reference>
<proteinExistence type="predicted"/>
<feature type="signal peptide" evidence="1">
    <location>
        <begin position="1"/>
        <end position="23"/>
    </location>
</feature>
<dbReference type="Proteomes" id="UP000244446">
    <property type="component" value="Unassembled WGS sequence"/>
</dbReference>
<accession>A0A2T7G6F2</accession>
<keyword evidence="1" id="KW-0732">Signal</keyword>
<protein>
    <submittedName>
        <fullName evidence="2">Dihydrodipicolinate reductase</fullName>
    </submittedName>
</protein>
<organism evidence="2 3">
    <name type="scientific">Pelagivirga sediminicola</name>
    <dbReference type="NCBI Taxonomy" id="2170575"/>
    <lineage>
        <taxon>Bacteria</taxon>
        <taxon>Pseudomonadati</taxon>
        <taxon>Pseudomonadota</taxon>
        <taxon>Alphaproteobacteria</taxon>
        <taxon>Rhodobacterales</taxon>
        <taxon>Paracoccaceae</taxon>
        <taxon>Pelagivirga</taxon>
    </lineage>
</organism>
<evidence type="ECO:0000313" key="3">
    <source>
        <dbReference type="Proteomes" id="UP000244446"/>
    </source>
</evidence>
<dbReference type="AlphaFoldDB" id="A0A2T7G6F2"/>
<comment type="caution">
    <text evidence="2">The sequence shown here is derived from an EMBL/GenBank/DDBJ whole genome shotgun (WGS) entry which is preliminary data.</text>
</comment>
<sequence>MRHILLIACLLMPGALAPAAAMAQTFQTVASRAEFVQLISGRHLTRLGIKVGVSPEGGISGRAFGYPVTGAWERKGAYFCRDLYWGSDNLGANCQIVRISGSTIRFISDRGTGEFADLTLK</sequence>
<dbReference type="EMBL" id="QCYH01000005">
    <property type="protein sequence ID" value="PVA10000.1"/>
    <property type="molecule type" value="Genomic_DNA"/>
</dbReference>
<dbReference type="RefSeq" id="WP_108692082.1">
    <property type="nucleotide sequence ID" value="NZ_QCYH01000005.1"/>
</dbReference>
<evidence type="ECO:0000256" key="1">
    <source>
        <dbReference type="SAM" id="SignalP"/>
    </source>
</evidence>
<feature type="chain" id="PRO_5015687912" evidence="1">
    <location>
        <begin position="24"/>
        <end position="121"/>
    </location>
</feature>
<keyword evidence="3" id="KW-1185">Reference proteome</keyword>